<reference evidence="2" key="2">
    <citation type="submission" date="2015-01" db="EMBL/GenBank/DDBJ databases">
        <title>Evolutionary Origins and Diversification of the Mycorrhizal Mutualists.</title>
        <authorList>
            <consortium name="DOE Joint Genome Institute"/>
            <consortium name="Mycorrhizal Genomics Consortium"/>
            <person name="Kohler A."/>
            <person name="Kuo A."/>
            <person name="Nagy L.G."/>
            <person name="Floudas D."/>
            <person name="Copeland A."/>
            <person name="Barry K.W."/>
            <person name="Cichocki N."/>
            <person name="Veneault-Fourrey C."/>
            <person name="LaButti K."/>
            <person name="Lindquist E.A."/>
            <person name="Lipzen A."/>
            <person name="Lundell T."/>
            <person name="Morin E."/>
            <person name="Murat C."/>
            <person name="Riley R."/>
            <person name="Ohm R."/>
            <person name="Sun H."/>
            <person name="Tunlid A."/>
            <person name="Henrissat B."/>
            <person name="Grigoriev I.V."/>
            <person name="Hibbett D.S."/>
            <person name="Martin F."/>
        </authorList>
    </citation>
    <scope>NUCLEOTIDE SEQUENCE [LARGE SCALE GENOMIC DNA]</scope>
    <source>
        <strain evidence="2">h7</strain>
    </source>
</reference>
<dbReference type="HOGENOM" id="CLU_2558543_0_0_1"/>
<gene>
    <name evidence="1" type="ORF">M413DRAFT_443219</name>
</gene>
<dbReference type="Proteomes" id="UP000053424">
    <property type="component" value="Unassembled WGS sequence"/>
</dbReference>
<dbReference type="EMBL" id="KN831774">
    <property type="protein sequence ID" value="KIM44187.1"/>
    <property type="molecule type" value="Genomic_DNA"/>
</dbReference>
<name>A0A0C2YT72_HEBCY</name>
<evidence type="ECO:0000313" key="2">
    <source>
        <dbReference type="Proteomes" id="UP000053424"/>
    </source>
</evidence>
<dbReference type="AlphaFoldDB" id="A0A0C2YT72"/>
<organism evidence="1 2">
    <name type="scientific">Hebeloma cylindrosporum</name>
    <dbReference type="NCBI Taxonomy" id="76867"/>
    <lineage>
        <taxon>Eukaryota</taxon>
        <taxon>Fungi</taxon>
        <taxon>Dikarya</taxon>
        <taxon>Basidiomycota</taxon>
        <taxon>Agaricomycotina</taxon>
        <taxon>Agaricomycetes</taxon>
        <taxon>Agaricomycetidae</taxon>
        <taxon>Agaricales</taxon>
        <taxon>Agaricineae</taxon>
        <taxon>Hymenogastraceae</taxon>
        <taxon>Hebeloma</taxon>
    </lineage>
</organism>
<sequence length="82" mass="9184">MPEFLELPVNADPRTKIPLPNESPIYMAGRLTKVPSSKRVFKILQSKPLLAPGGVFFNQGIWYFSCAVAGKKPRKEDQLPDL</sequence>
<evidence type="ECO:0000313" key="1">
    <source>
        <dbReference type="EMBL" id="KIM44187.1"/>
    </source>
</evidence>
<protein>
    <submittedName>
        <fullName evidence="1">Uncharacterized protein</fullName>
    </submittedName>
</protein>
<reference evidence="1 2" key="1">
    <citation type="submission" date="2014-04" db="EMBL/GenBank/DDBJ databases">
        <authorList>
            <consortium name="DOE Joint Genome Institute"/>
            <person name="Kuo A."/>
            <person name="Gay G."/>
            <person name="Dore J."/>
            <person name="Kohler A."/>
            <person name="Nagy L.G."/>
            <person name="Floudas D."/>
            <person name="Copeland A."/>
            <person name="Barry K.W."/>
            <person name="Cichocki N."/>
            <person name="Veneault-Fourrey C."/>
            <person name="LaButti K."/>
            <person name="Lindquist E.A."/>
            <person name="Lipzen A."/>
            <person name="Lundell T."/>
            <person name="Morin E."/>
            <person name="Murat C."/>
            <person name="Sun H."/>
            <person name="Tunlid A."/>
            <person name="Henrissat B."/>
            <person name="Grigoriev I.V."/>
            <person name="Hibbett D.S."/>
            <person name="Martin F."/>
            <person name="Nordberg H.P."/>
            <person name="Cantor M.N."/>
            <person name="Hua S.X."/>
        </authorList>
    </citation>
    <scope>NUCLEOTIDE SEQUENCE [LARGE SCALE GENOMIC DNA]</scope>
    <source>
        <strain evidence="2">h7</strain>
    </source>
</reference>
<proteinExistence type="predicted"/>
<keyword evidence="2" id="KW-1185">Reference proteome</keyword>
<accession>A0A0C2YT72</accession>